<keyword evidence="4 7" id="KW-1133">Transmembrane helix</keyword>
<protein>
    <recommendedName>
        <fullName evidence="7">Sec-independent protein translocase protein TatC</fullName>
    </recommendedName>
</protein>
<dbReference type="PANTHER" id="PTHR30371:SF0">
    <property type="entry name" value="SEC-INDEPENDENT PROTEIN TRANSLOCASE PROTEIN TATC, CHLOROPLASTIC-RELATED"/>
    <property type="match status" value="1"/>
</dbReference>
<accession>S2WMX3</accession>
<evidence type="ECO:0000256" key="7">
    <source>
        <dbReference type="HAMAP-Rule" id="MF_00902"/>
    </source>
</evidence>
<evidence type="ECO:0000256" key="2">
    <source>
        <dbReference type="ARBA" id="ARBA00022692"/>
    </source>
</evidence>
<organism evidence="8 9">
    <name type="scientific">Propionimicrobium lymphophilum ACS-093-V-SCH5</name>
    <dbReference type="NCBI Taxonomy" id="883161"/>
    <lineage>
        <taxon>Bacteria</taxon>
        <taxon>Bacillati</taxon>
        <taxon>Actinomycetota</taxon>
        <taxon>Actinomycetes</taxon>
        <taxon>Propionibacteriales</taxon>
        <taxon>Propionibacteriaceae</taxon>
        <taxon>Propionimicrobium</taxon>
    </lineage>
</organism>
<comment type="subcellular location">
    <subcellularLocation>
        <location evidence="7">Cell membrane</location>
        <topology evidence="7">Multi-pass membrane protein</topology>
    </subcellularLocation>
    <subcellularLocation>
        <location evidence="1">Membrane</location>
        <topology evidence="1">Multi-pass membrane protein</topology>
    </subcellularLocation>
</comment>
<dbReference type="HAMAP" id="MF_00902">
    <property type="entry name" value="TatC"/>
    <property type="match status" value="1"/>
</dbReference>
<keyword evidence="9" id="KW-1185">Reference proteome</keyword>
<proteinExistence type="inferred from homology"/>
<evidence type="ECO:0000256" key="6">
    <source>
        <dbReference type="ARBA" id="ARBA00023136"/>
    </source>
</evidence>
<comment type="caution">
    <text evidence="7">Lacks conserved residue(s) required for the propagation of feature annotation.</text>
</comment>
<evidence type="ECO:0000256" key="3">
    <source>
        <dbReference type="ARBA" id="ARBA00022927"/>
    </source>
</evidence>
<comment type="function">
    <text evidence="7">Part of the twin-arginine translocation (Tat) system that transports large folded proteins containing a characteristic twin-arginine motif in their signal peptide across membranes. Together with TatB, TatC is part of a receptor directly interacting with Tat signal peptides.</text>
</comment>
<dbReference type="AlphaFoldDB" id="S2WMX3"/>
<dbReference type="Proteomes" id="UP000014417">
    <property type="component" value="Unassembled WGS sequence"/>
</dbReference>
<sequence length="239" mass="26474">MLWALVGIVVGAIGGWFLVDPVLNFMLEPLREIAGPKTQINFQTIGAAFDLKLQISIWLGILIASPWWIFQILAFVAPGLKRSEKRWLAFFGIAGVVLFVAGSATGVWVAPKAVTILQSFVPDGAYSLILASSYVTFYMRLVIAFGISFLAPEVLVMLGALDLLSAKSMLKGWRWATMIAFIFAGVANPLPSPWPMVVQALILLALYFLAVLVTWLLQRRRADQKTSDPQRKKLDYTKE</sequence>
<gene>
    <name evidence="7" type="primary">tatC</name>
    <name evidence="8" type="ORF">HMPREF9306_00071</name>
</gene>
<feature type="transmembrane region" description="Helical" evidence="7">
    <location>
        <begin position="173"/>
        <end position="190"/>
    </location>
</feature>
<keyword evidence="3 7" id="KW-0653">Protein transport</keyword>
<evidence type="ECO:0000313" key="8">
    <source>
        <dbReference type="EMBL" id="EPD34037.1"/>
    </source>
</evidence>
<feature type="transmembrane region" description="Helical" evidence="7">
    <location>
        <begin position="55"/>
        <end position="76"/>
    </location>
</feature>
<feature type="transmembrane region" description="Helical" evidence="7">
    <location>
        <begin position="196"/>
        <end position="217"/>
    </location>
</feature>
<keyword evidence="2 7" id="KW-0812">Transmembrane</keyword>
<dbReference type="EMBL" id="AGZR01000001">
    <property type="protein sequence ID" value="EPD34037.1"/>
    <property type="molecule type" value="Genomic_DNA"/>
</dbReference>
<evidence type="ECO:0000256" key="4">
    <source>
        <dbReference type="ARBA" id="ARBA00022989"/>
    </source>
</evidence>
<dbReference type="Pfam" id="PF00902">
    <property type="entry name" value="TatC"/>
    <property type="match status" value="1"/>
</dbReference>
<feature type="transmembrane region" description="Helical" evidence="7">
    <location>
        <begin position="137"/>
        <end position="161"/>
    </location>
</feature>
<keyword evidence="7" id="KW-0813">Transport</keyword>
<evidence type="ECO:0000256" key="5">
    <source>
        <dbReference type="ARBA" id="ARBA00023010"/>
    </source>
</evidence>
<dbReference type="GO" id="GO:0009977">
    <property type="term" value="F:proton motive force dependent protein transmembrane transporter activity"/>
    <property type="evidence" value="ECO:0007669"/>
    <property type="project" value="TreeGrafter"/>
</dbReference>
<dbReference type="GO" id="GO:0033281">
    <property type="term" value="C:TAT protein transport complex"/>
    <property type="evidence" value="ECO:0007669"/>
    <property type="project" value="UniProtKB-UniRule"/>
</dbReference>
<dbReference type="STRING" id="883161.HMPREF9306_00071"/>
<dbReference type="GO" id="GO:0065002">
    <property type="term" value="P:intracellular protein transmembrane transport"/>
    <property type="evidence" value="ECO:0007669"/>
    <property type="project" value="TreeGrafter"/>
</dbReference>
<keyword evidence="5 7" id="KW-0811">Translocation</keyword>
<comment type="caution">
    <text evidence="8">The sequence shown here is derived from an EMBL/GenBank/DDBJ whole genome shotgun (WGS) entry which is preliminary data.</text>
</comment>
<keyword evidence="7" id="KW-1003">Cell membrane</keyword>
<dbReference type="InterPro" id="IPR002033">
    <property type="entry name" value="TatC"/>
</dbReference>
<comment type="similarity">
    <text evidence="7">Belongs to the TatC family.</text>
</comment>
<dbReference type="PRINTS" id="PR01840">
    <property type="entry name" value="TATCFAMILY"/>
</dbReference>
<keyword evidence="6 7" id="KW-0472">Membrane</keyword>
<dbReference type="PANTHER" id="PTHR30371">
    <property type="entry name" value="SEC-INDEPENDENT PROTEIN TRANSLOCASE PROTEIN TATC"/>
    <property type="match status" value="1"/>
</dbReference>
<name>S2WMX3_9ACTN</name>
<comment type="subunit">
    <text evidence="7">The Tat system comprises two distinct complexes: a TatABC complex, containing multiple copies of TatA, TatB and TatC subunits, and a separate TatA complex, containing only TatA subunits. Substrates initially bind to the TatABC complex, which probably triggers association of the separate TatA complex to form the active translocon.</text>
</comment>
<evidence type="ECO:0000313" key="9">
    <source>
        <dbReference type="Proteomes" id="UP000014417"/>
    </source>
</evidence>
<dbReference type="HOGENOM" id="CLU_031942_6_0_11"/>
<dbReference type="GO" id="GO:0043953">
    <property type="term" value="P:protein transport by the Tat complex"/>
    <property type="evidence" value="ECO:0007669"/>
    <property type="project" value="UniProtKB-UniRule"/>
</dbReference>
<evidence type="ECO:0000256" key="1">
    <source>
        <dbReference type="ARBA" id="ARBA00004141"/>
    </source>
</evidence>
<feature type="transmembrane region" description="Helical" evidence="7">
    <location>
        <begin position="88"/>
        <end position="110"/>
    </location>
</feature>
<dbReference type="PATRIC" id="fig|883161.3.peg.71"/>
<reference evidence="8 9" key="1">
    <citation type="submission" date="2013-04" db="EMBL/GenBank/DDBJ databases">
        <title>The Genome Sequence of Propionimicrobium lymphophilum ACS-093-V-SCH5.</title>
        <authorList>
            <consortium name="The Broad Institute Genomics Platform"/>
            <person name="Earl A."/>
            <person name="Ward D."/>
            <person name="Feldgarden M."/>
            <person name="Gevers D."/>
            <person name="Saerens B."/>
            <person name="Vaneechoutte M."/>
            <person name="Walker B."/>
            <person name="Young S."/>
            <person name="Zeng Q."/>
            <person name="Gargeya S."/>
            <person name="Fitzgerald M."/>
            <person name="Haas B."/>
            <person name="Abouelleil A."/>
            <person name="Allen A.W."/>
            <person name="Alvarado L."/>
            <person name="Arachchi H.M."/>
            <person name="Berlin A.M."/>
            <person name="Chapman S.B."/>
            <person name="Gainer-Dewar J."/>
            <person name="Goldberg J."/>
            <person name="Griggs A."/>
            <person name="Gujja S."/>
            <person name="Hansen M."/>
            <person name="Howarth C."/>
            <person name="Imamovic A."/>
            <person name="Ireland A."/>
            <person name="Larimer J."/>
            <person name="McCowan C."/>
            <person name="Murphy C."/>
            <person name="Pearson M."/>
            <person name="Poon T.W."/>
            <person name="Priest M."/>
            <person name="Roberts A."/>
            <person name="Saif S."/>
            <person name="Shea T."/>
            <person name="Sisk P."/>
            <person name="Sykes S."/>
            <person name="Wortman J."/>
            <person name="Nusbaum C."/>
            <person name="Birren B."/>
        </authorList>
    </citation>
    <scope>NUCLEOTIDE SEQUENCE [LARGE SCALE GENOMIC DNA]</scope>
    <source>
        <strain evidence="8 9">ACS-093-V-SCH5</strain>
    </source>
</reference>